<comment type="caution">
    <text evidence="1">The sequence shown here is derived from an EMBL/GenBank/DDBJ whole genome shotgun (WGS) entry which is preliminary data.</text>
</comment>
<reference evidence="1 2" key="1">
    <citation type="submission" date="2019-04" db="EMBL/GenBank/DDBJ databases">
        <title>Streptomyces sp. nov. Bv016 isolated from bark of Buahinia variegata.</title>
        <authorList>
            <person name="Kanchanasin P."/>
            <person name="Tanasupawat S."/>
            <person name="Yuki M."/>
            <person name="Kudo T."/>
        </authorList>
    </citation>
    <scope>NUCLEOTIDE SEQUENCE [LARGE SCALE GENOMIC DNA]</scope>
    <source>
        <strain evidence="1 2">JCM 4765</strain>
    </source>
</reference>
<organism evidence="1 2">
    <name type="scientific">Streptomyces griseoluteus</name>
    <dbReference type="NCBI Taxonomy" id="29306"/>
    <lineage>
        <taxon>Bacteria</taxon>
        <taxon>Bacillati</taxon>
        <taxon>Actinomycetota</taxon>
        <taxon>Actinomycetes</taxon>
        <taxon>Kitasatosporales</taxon>
        <taxon>Streptomycetaceae</taxon>
        <taxon>Streptomyces</taxon>
    </lineage>
</organism>
<gene>
    <name evidence="1" type="ORF">E5082_14000</name>
</gene>
<sequence>MERQIQDLAVLLTPDGNLSPAWLSGKPVTPLAVGDRLDVTLANRVTAGCRSTGATHLRYAPLGVDPVVTTRAIPADAATRPPTLLWTPDRHAALLFPVPGHVLLAGTKPFMTAAVPEGIDAARARFTRYARRQAARHPDLLAVAAAYAPTHHAWSHPAEVPPDTATAHHLHLLEEFTHGTLPAPAFAHAWWQTRRTTESNGERIRGPLEELFDRVFLLLEDYEVDPELAEPTDLTATELQAAVSEAYRNGLAGLPVAVVAVRCCTAPAVGVVSPST</sequence>
<protein>
    <submittedName>
        <fullName evidence="1">Uncharacterized protein</fullName>
    </submittedName>
</protein>
<name>A0A4Z1DLM6_STRGP</name>
<dbReference type="AlphaFoldDB" id="A0A4Z1DLM6"/>
<evidence type="ECO:0000313" key="1">
    <source>
        <dbReference type="EMBL" id="TGN83938.1"/>
    </source>
</evidence>
<keyword evidence="2" id="KW-1185">Reference proteome</keyword>
<proteinExistence type="predicted"/>
<dbReference type="EMBL" id="SRRU01000004">
    <property type="protein sequence ID" value="TGN83938.1"/>
    <property type="molecule type" value="Genomic_DNA"/>
</dbReference>
<dbReference type="InterPro" id="IPR036471">
    <property type="entry name" value="Colicin_D_sf"/>
</dbReference>
<dbReference type="Proteomes" id="UP000298513">
    <property type="component" value="Unassembled WGS sequence"/>
</dbReference>
<evidence type="ECO:0000313" key="2">
    <source>
        <dbReference type="Proteomes" id="UP000298513"/>
    </source>
</evidence>
<accession>A0A4Z1DLM6</accession>
<dbReference type="Gene3D" id="1.20.120.650">
    <property type="entry name" value="Colicin D"/>
    <property type="match status" value="1"/>
</dbReference>